<feature type="compositionally biased region" description="Basic and acidic residues" evidence="2">
    <location>
        <begin position="692"/>
        <end position="701"/>
    </location>
</feature>
<protein>
    <recommendedName>
        <fullName evidence="7">Ubinuclein middle domain-containing protein</fullName>
    </recommendedName>
</protein>
<gene>
    <name evidence="5" type="ORF">R3P38DRAFT_962917</name>
</gene>
<feature type="compositionally biased region" description="Low complexity" evidence="2">
    <location>
        <begin position="92"/>
        <end position="101"/>
    </location>
</feature>
<feature type="compositionally biased region" description="Basic residues" evidence="2">
    <location>
        <begin position="292"/>
        <end position="303"/>
    </location>
</feature>
<proteinExistence type="predicted"/>
<dbReference type="PANTHER" id="PTHR48148">
    <property type="entry name" value="KERATINOCYTE PROLINE-RICH PROTEIN"/>
    <property type="match status" value="1"/>
</dbReference>
<evidence type="ECO:0000259" key="4">
    <source>
        <dbReference type="Pfam" id="PF14075"/>
    </source>
</evidence>
<feature type="region of interest" description="Disordered" evidence="2">
    <location>
        <begin position="150"/>
        <end position="231"/>
    </location>
</feature>
<dbReference type="Proteomes" id="UP001362999">
    <property type="component" value="Unassembled WGS sequence"/>
</dbReference>
<feature type="region of interest" description="Disordered" evidence="2">
    <location>
        <begin position="341"/>
        <end position="514"/>
    </location>
</feature>
<dbReference type="SUPFAM" id="SSF101447">
    <property type="entry name" value="Formin homology 2 domain (FH2 domain)"/>
    <property type="match status" value="1"/>
</dbReference>
<evidence type="ECO:0000259" key="3">
    <source>
        <dbReference type="Pfam" id="PF08729"/>
    </source>
</evidence>
<feature type="compositionally biased region" description="Basic and acidic residues" evidence="2">
    <location>
        <begin position="270"/>
        <end position="279"/>
    </location>
</feature>
<feature type="compositionally biased region" description="Low complexity" evidence="2">
    <location>
        <begin position="383"/>
        <end position="408"/>
    </location>
</feature>
<evidence type="ECO:0000313" key="5">
    <source>
        <dbReference type="EMBL" id="KAK7059589.1"/>
    </source>
</evidence>
<feature type="domain" description="Hpc2-related" evidence="3">
    <location>
        <begin position="296"/>
        <end position="344"/>
    </location>
</feature>
<reference evidence="5 6" key="1">
    <citation type="journal article" date="2024" name="J Genomics">
        <title>Draft genome sequencing and assembly of Favolaschia claudopus CIRM-BRFM 2984 isolated from oak limbs.</title>
        <authorList>
            <person name="Navarro D."/>
            <person name="Drula E."/>
            <person name="Chaduli D."/>
            <person name="Cazenave R."/>
            <person name="Ahrendt S."/>
            <person name="Wang J."/>
            <person name="Lipzen A."/>
            <person name="Daum C."/>
            <person name="Barry K."/>
            <person name="Grigoriev I.V."/>
            <person name="Favel A."/>
            <person name="Rosso M.N."/>
            <person name="Martin F."/>
        </authorList>
    </citation>
    <scope>NUCLEOTIDE SEQUENCE [LARGE SCALE GENOMIC DNA]</scope>
    <source>
        <strain evidence="5 6">CIRM-BRFM 2984</strain>
    </source>
</reference>
<dbReference type="Pfam" id="PF08729">
    <property type="entry name" value="HUN"/>
    <property type="match status" value="1"/>
</dbReference>
<feature type="compositionally biased region" description="Acidic residues" evidence="2">
    <location>
        <begin position="256"/>
        <end position="268"/>
    </location>
</feature>
<evidence type="ECO:0000256" key="2">
    <source>
        <dbReference type="SAM" id="MobiDB-lite"/>
    </source>
</evidence>
<evidence type="ECO:0008006" key="7">
    <source>
        <dbReference type="Google" id="ProtNLM"/>
    </source>
</evidence>
<feature type="compositionally biased region" description="Basic and acidic residues" evidence="2">
    <location>
        <begin position="642"/>
        <end position="651"/>
    </location>
</feature>
<dbReference type="PANTHER" id="PTHR48148:SF3">
    <property type="entry name" value="KERATINOCYTE PROLINE-RICH PROTEIN"/>
    <property type="match status" value="1"/>
</dbReference>
<feature type="compositionally biased region" description="Acidic residues" evidence="2">
    <location>
        <begin position="491"/>
        <end position="500"/>
    </location>
</feature>
<feature type="compositionally biased region" description="Acidic residues" evidence="2">
    <location>
        <begin position="32"/>
        <end position="46"/>
    </location>
</feature>
<feature type="region of interest" description="Disordered" evidence="2">
    <location>
        <begin position="252"/>
        <end position="310"/>
    </location>
</feature>
<evidence type="ECO:0000313" key="6">
    <source>
        <dbReference type="Proteomes" id="UP001362999"/>
    </source>
</evidence>
<name>A0AAW0E7U3_9AGAR</name>
<feature type="region of interest" description="Disordered" evidence="2">
    <location>
        <begin position="642"/>
        <end position="719"/>
    </location>
</feature>
<evidence type="ECO:0000256" key="1">
    <source>
        <dbReference type="ARBA" id="ARBA00022553"/>
    </source>
</evidence>
<sequence length="802" mass="85289">MDSDVEMVENVADNVERPPPSPHVSPDPDKSDLDDDVADDNNDLQADEGHETNDDDEHSAVDPNPDTELPLDSASAPPTTNDDDEALVDGYSSESENSSDNASEDDVDKHLVVDAPDTDQELSALSTVHWDDGPASNAEEVVVVGDDDSNGIRIPVLVNSSSPNTPPAPTSPLSAPPTSAAKDVAAAPAPSQPKPKPKSHHAPPPPPPPPPPPQMQTIRLDIPLGGPDNYEVDVKGMAMEAGLVWGELAEKKYADDSSDGEDDEDGEDGGPPKDKKDADGDVVMEADGKPKPAPKKKSKKKSKAAGEYYDTADPFIDDSELAIDERTYFAQTKQKGFYVSSGEVALVRDKSPKKPKSKKKMGPALSLNLPTASTSALKPLSTAGGPKKAKSVGAASGSKSAPASKVGGKALGTKDSPIALEDEDEDTKPDVFGSQAGGGRRASVSGKGKEKAEEGDDASVAEGVNRMKGKWKERVSVNGAPISANGTSVNGDDEADGDDEVGQKRKRAVNGVGGDAKKRKTVDVSSFHPDLQVGIEKMKQAIAAESWEQKSKFPPNLKPLVAALSLQAVSLNEYDDTFFSLMPTIFPYNKFTMSKLIKRTIFHDHTALLNQKQDELLEELKGLAVDGFAKAQEEWEKNMQNYEEKKKEKEAAAANGGGDPESVEGSTGPTRHGTEDPEAPSARVGSQGLSAGDKDEKEGGNGKEGPGKGGAHHGPPLKKFRMTEPMKNIVWGLVTLSNEICRLENEKNQLEGSVLQVSEQGLRKVLYQRIVAAFPEGWMSSGQISRDVSAMKKKLEKEAADD</sequence>
<organism evidence="5 6">
    <name type="scientific">Favolaschia claudopus</name>
    <dbReference type="NCBI Taxonomy" id="2862362"/>
    <lineage>
        <taxon>Eukaryota</taxon>
        <taxon>Fungi</taxon>
        <taxon>Dikarya</taxon>
        <taxon>Basidiomycota</taxon>
        <taxon>Agaricomycotina</taxon>
        <taxon>Agaricomycetes</taxon>
        <taxon>Agaricomycetidae</taxon>
        <taxon>Agaricales</taxon>
        <taxon>Marasmiineae</taxon>
        <taxon>Mycenaceae</taxon>
        <taxon>Favolaschia</taxon>
    </lineage>
</organism>
<dbReference type="InterPro" id="IPR014840">
    <property type="entry name" value="HRD"/>
</dbReference>
<feature type="compositionally biased region" description="Low complexity" evidence="2">
    <location>
        <begin position="171"/>
        <end position="189"/>
    </location>
</feature>
<feature type="compositionally biased region" description="Pro residues" evidence="2">
    <location>
        <begin position="202"/>
        <end position="214"/>
    </location>
</feature>
<dbReference type="EMBL" id="JAWWNJ010000003">
    <property type="protein sequence ID" value="KAK7059589.1"/>
    <property type="molecule type" value="Genomic_DNA"/>
</dbReference>
<feature type="region of interest" description="Disordered" evidence="2">
    <location>
        <begin position="1"/>
        <end position="138"/>
    </location>
</feature>
<keyword evidence="1" id="KW-0597">Phosphoprotein</keyword>
<comment type="caution">
    <text evidence="5">The sequence shown here is derived from an EMBL/GenBank/DDBJ whole genome shotgun (WGS) entry which is preliminary data.</text>
</comment>
<accession>A0AAW0E7U3</accession>
<dbReference type="AlphaFoldDB" id="A0AAW0E7U3"/>
<feature type="domain" description="Ubinuclein middle" evidence="4">
    <location>
        <begin position="526"/>
        <end position="786"/>
    </location>
</feature>
<dbReference type="InterPro" id="IPR026947">
    <property type="entry name" value="UBN_middle_dom"/>
</dbReference>
<keyword evidence="6" id="KW-1185">Reference proteome</keyword>
<dbReference type="Pfam" id="PF14075">
    <property type="entry name" value="UBN_AB"/>
    <property type="match status" value="1"/>
</dbReference>